<dbReference type="AlphaFoldDB" id="A0A165MUZ8"/>
<evidence type="ECO:0000313" key="2">
    <source>
        <dbReference type="Proteomes" id="UP000076727"/>
    </source>
</evidence>
<keyword evidence="2" id="KW-1185">Reference proteome</keyword>
<reference evidence="1 2" key="1">
    <citation type="journal article" date="2016" name="Mol. Biol. Evol.">
        <title>Comparative Genomics of Early-Diverging Mushroom-Forming Fungi Provides Insights into the Origins of Lignocellulose Decay Capabilities.</title>
        <authorList>
            <person name="Nagy L.G."/>
            <person name="Riley R."/>
            <person name="Tritt A."/>
            <person name="Adam C."/>
            <person name="Daum C."/>
            <person name="Floudas D."/>
            <person name="Sun H."/>
            <person name="Yadav J.S."/>
            <person name="Pangilinan J."/>
            <person name="Larsson K.H."/>
            <person name="Matsuura K."/>
            <person name="Barry K."/>
            <person name="Labutti K."/>
            <person name="Kuo R."/>
            <person name="Ohm R.A."/>
            <person name="Bhattacharya S.S."/>
            <person name="Shirouzu T."/>
            <person name="Yoshinaga Y."/>
            <person name="Martin F.M."/>
            <person name="Grigoriev I.V."/>
            <person name="Hibbett D.S."/>
        </authorList>
    </citation>
    <scope>NUCLEOTIDE SEQUENCE [LARGE SCALE GENOMIC DNA]</scope>
    <source>
        <strain evidence="1 2">L-15889</strain>
    </source>
</reference>
<name>A0A165MUZ8_9APHY</name>
<gene>
    <name evidence="1" type="ORF">DAEQUDRAFT_483016</name>
</gene>
<protein>
    <submittedName>
        <fullName evidence="1">Uncharacterized protein</fullName>
    </submittedName>
</protein>
<accession>A0A165MUZ8</accession>
<proteinExistence type="predicted"/>
<organism evidence="1 2">
    <name type="scientific">Daedalea quercina L-15889</name>
    <dbReference type="NCBI Taxonomy" id="1314783"/>
    <lineage>
        <taxon>Eukaryota</taxon>
        <taxon>Fungi</taxon>
        <taxon>Dikarya</taxon>
        <taxon>Basidiomycota</taxon>
        <taxon>Agaricomycotina</taxon>
        <taxon>Agaricomycetes</taxon>
        <taxon>Polyporales</taxon>
        <taxon>Fomitopsis</taxon>
    </lineage>
</organism>
<dbReference type="EMBL" id="KV429094">
    <property type="protein sequence ID" value="KZT66162.1"/>
    <property type="molecule type" value="Genomic_DNA"/>
</dbReference>
<dbReference type="Proteomes" id="UP000076727">
    <property type="component" value="Unassembled WGS sequence"/>
</dbReference>
<sequence>MLEHDAALNLSGNPFLHQLDIILNTNWQGDFKDIAAFSAFHSWDPSMWPNLFDKPGTNLSETALEEHYPNYPLFLRTWWPILRTIPSCARRQGFELNIMHATHSYYSTRPYSMAVSKTLSNHDLDVLIAQRPICGCIKEDDTPCGYLLEDVADCYQHLIMHSFAIPDLPKLSIRPHHQIGIVTCNLCASADDSCDPTILATPMAIAKHFSTCHLVICGQRDNSGQGCKTEVEPCRASLMRHIYTCHMPNHYHDLTLQTNKALVPPLICMAHDMLIQLNGVYEYEAQTLAANHRSHVNPITNTEDVEWLTRKDVNMQLQLHWYDDQEVPVASFETWKVGGEAYYLLSDVDAKMQLVSAIKRAQTARDGWRWLSGPRGLPKITG</sequence>
<evidence type="ECO:0000313" key="1">
    <source>
        <dbReference type="EMBL" id="KZT66162.1"/>
    </source>
</evidence>